<evidence type="ECO:0000256" key="2">
    <source>
        <dbReference type="ARBA" id="ARBA00022630"/>
    </source>
</evidence>
<evidence type="ECO:0000256" key="1">
    <source>
        <dbReference type="ARBA" id="ARBA00001974"/>
    </source>
</evidence>
<dbReference type="SUPFAM" id="SSF51905">
    <property type="entry name" value="FAD/NAD(P)-binding domain"/>
    <property type="match status" value="1"/>
</dbReference>
<dbReference type="NCBIfam" id="TIGR00275">
    <property type="entry name" value="aminoacetone oxidase family FAD-binding enzyme"/>
    <property type="match status" value="1"/>
</dbReference>
<sequence length="377" mass="41850">MKYDIVIVGAGASGLMLASLLKNRKICLLESNAKIGAKIRVSGGAKCNVTNKYMSEKHYLGHQTFVHNILKNFDQHDLLAFFNQHHVKPKIVEKIVKGTYFCNSAQEVTDMFSKLISHVDLKLNCELKEVTYNQEYTLHTSKGKIECEHLVMASGGLSYPSLGASSIAFDVAKQFGHTVQRLSPALVGFTVQKEQFWFKQLSGLSLPALVKVGNKEFEGSFLFAHKGCSGPVILNASLFWEKGQLSIDFLPQKALEKFMKSNKHISSALPLPKRFVSEFLKSVELKDQPISALNNEEKNKLMLLKNYTFSPAGNFGYTKAEVTKGGVCTLEIDELTLQSKLQKNLYFLGECLDVTGELGGYNFQFAFSSAVSCSKSI</sequence>
<feature type="domain" description="RsdA/BaiN/AoA(So)-like Rossmann fold-like" evidence="4">
    <location>
        <begin position="4"/>
        <end position="375"/>
    </location>
</feature>
<dbReference type="Gene3D" id="1.10.8.260">
    <property type="entry name" value="HI0933 insert domain-like"/>
    <property type="match status" value="1"/>
</dbReference>
<dbReference type="SUPFAM" id="SSF160996">
    <property type="entry name" value="HI0933 insert domain-like"/>
    <property type="match status" value="1"/>
</dbReference>
<dbReference type="InterPro" id="IPR057661">
    <property type="entry name" value="RsdA/BaiN/AoA(So)_Rossmann"/>
</dbReference>
<gene>
    <name evidence="6" type="ORF">CRV04_06915</name>
</gene>
<feature type="domain" description="RsdA/BaiN/AoA(So)-like insert" evidence="5">
    <location>
        <begin position="184"/>
        <end position="322"/>
    </location>
</feature>
<evidence type="ECO:0000259" key="5">
    <source>
        <dbReference type="Pfam" id="PF22780"/>
    </source>
</evidence>
<name>A0A4Q0XS71_9BACT</name>
<dbReference type="Proteomes" id="UP000290657">
    <property type="component" value="Unassembled WGS sequence"/>
</dbReference>
<keyword evidence="7" id="KW-1185">Reference proteome</keyword>
<comment type="cofactor">
    <cofactor evidence="1">
        <name>FAD</name>
        <dbReference type="ChEBI" id="CHEBI:57692"/>
    </cofactor>
</comment>
<reference evidence="6 7" key="1">
    <citation type="submission" date="2017-10" db="EMBL/GenBank/DDBJ databases">
        <title>Genomics of the genus Arcobacter.</title>
        <authorList>
            <person name="Perez-Cataluna A."/>
            <person name="Figueras M.J."/>
        </authorList>
    </citation>
    <scope>NUCLEOTIDE SEQUENCE [LARGE SCALE GENOMIC DNA]</scope>
    <source>
        <strain evidence="6 7">CECT 8987</strain>
    </source>
</reference>
<organism evidence="6 7">
    <name type="scientific">Candidatus Marinarcus aquaticus</name>
    <dbReference type="NCBI Taxonomy" id="2044504"/>
    <lineage>
        <taxon>Bacteria</taxon>
        <taxon>Pseudomonadati</taxon>
        <taxon>Campylobacterota</taxon>
        <taxon>Epsilonproteobacteria</taxon>
        <taxon>Campylobacterales</taxon>
        <taxon>Arcobacteraceae</taxon>
        <taxon>Candidatus Marinarcus</taxon>
    </lineage>
</organism>
<protein>
    <submittedName>
        <fullName evidence="6">Aminoacetone oxidase family FAD-binding enzyme</fullName>
    </submittedName>
</protein>
<accession>A0A4Q0XS71</accession>
<comment type="caution">
    <text evidence="6">The sequence shown here is derived from an EMBL/GenBank/DDBJ whole genome shotgun (WGS) entry which is preliminary data.</text>
</comment>
<evidence type="ECO:0000313" key="7">
    <source>
        <dbReference type="Proteomes" id="UP000290657"/>
    </source>
</evidence>
<dbReference type="PANTHER" id="PTHR42887">
    <property type="entry name" value="OS12G0638800 PROTEIN"/>
    <property type="match status" value="1"/>
</dbReference>
<keyword evidence="3" id="KW-0274">FAD</keyword>
<dbReference type="OrthoDB" id="9773233at2"/>
<evidence type="ECO:0000256" key="3">
    <source>
        <dbReference type="ARBA" id="ARBA00022827"/>
    </source>
</evidence>
<dbReference type="InterPro" id="IPR023166">
    <property type="entry name" value="BaiN-like_dom_sf"/>
</dbReference>
<dbReference type="Gene3D" id="2.40.30.10">
    <property type="entry name" value="Translation factors"/>
    <property type="match status" value="1"/>
</dbReference>
<keyword evidence="2" id="KW-0285">Flavoprotein</keyword>
<dbReference type="InterPro" id="IPR055178">
    <property type="entry name" value="RsdA/BaiN/AoA(So)-like_dom"/>
</dbReference>
<evidence type="ECO:0000259" key="4">
    <source>
        <dbReference type="Pfam" id="PF03486"/>
    </source>
</evidence>
<dbReference type="Pfam" id="PF22780">
    <property type="entry name" value="HI0933_like_1st"/>
    <property type="match status" value="1"/>
</dbReference>
<dbReference type="RefSeq" id="WP_128996107.1">
    <property type="nucleotide sequence ID" value="NZ_PDKN01000004.1"/>
</dbReference>
<dbReference type="EMBL" id="PDKN01000004">
    <property type="protein sequence ID" value="RXJ57536.1"/>
    <property type="molecule type" value="Genomic_DNA"/>
</dbReference>
<evidence type="ECO:0000313" key="6">
    <source>
        <dbReference type="EMBL" id="RXJ57536.1"/>
    </source>
</evidence>
<dbReference type="Pfam" id="PF03486">
    <property type="entry name" value="HI0933_like"/>
    <property type="match status" value="1"/>
</dbReference>
<proteinExistence type="predicted"/>
<dbReference type="Gene3D" id="3.50.50.60">
    <property type="entry name" value="FAD/NAD(P)-binding domain"/>
    <property type="match status" value="1"/>
</dbReference>
<dbReference type="PANTHER" id="PTHR42887:SF2">
    <property type="entry name" value="OS12G0638800 PROTEIN"/>
    <property type="match status" value="1"/>
</dbReference>
<dbReference type="InterPro" id="IPR004792">
    <property type="entry name" value="BaiN-like"/>
</dbReference>
<dbReference type="AlphaFoldDB" id="A0A4Q0XS71"/>
<dbReference type="InterPro" id="IPR036188">
    <property type="entry name" value="FAD/NAD-bd_sf"/>
</dbReference>